<evidence type="ECO:0000256" key="1">
    <source>
        <dbReference type="ARBA" id="ARBA00007387"/>
    </source>
</evidence>
<dbReference type="EMBL" id="JARKIE010000064">
    <property type="protein sequence ID" value="KAJ7690481.1"/>
    <property type="molecule type" value="Genomic_DNA"/>
</dbReference>
<comment type="caution">
    <text evidence="7">The sequence shown here is derived from an EMBL/GenBank/DDBJ whole genome shotgun (WGS) entry which is preliminary data.</text>
</comment>
<keyword evidence="3" id="KW-1133">Transmembrane helix</keyword>
<dbReference type="SUPFAM" id="SSF53474">
    <property type="entry name" value="alpha/beta-Hydrolases"/>
    <property type="match status" value="1"/>
</dbReference>
<keyword evidence="8" id="KW-1185">Reference proteome</keyword>
<keyword evidence="4" id="KW-0472">Membrane</keyword>
<organism evidence="7 8">
    <name type="scientific">Mycena rosella</name>
    <name type="common">Pink bonnet</name>
    <name type="synonym">Agaricus rosellus</name>
    <dbReference type="NCBI Taxonomy" id="1033263"/>
    <lineage>
        <taxon>Eukaryota</taxon>
        <taxon>Fungi</taxon>
        <taxon>Dikarya</taxon>
        <taxon>Basidiomycota</taxon>
        <taxon>Agaricomycotina</taxon>
        <taxon>Agaricomycetes</taxon>
        <taxon>Agaricomycetidae</taxon>
        <taxon>Agaricales</taxon>
        <taxon>Marasmiineae</taxon>
        <taxon>Mycenaceae</taxon>
        <taxon>Mycena</taxon>
    </lineage>
</organism>
<proteinExistence type="inferred from homology"/>
<dbReference type="PANTHER" id="PTHR12265:SF30">
    <property type="entry name" value="TRANSMEMBRANE PROTEIN 53"/>
    <property type="match status" value="1"/>
</dbReference>
<evidence type="ECO:0000256" key="3">
    <source>
        <dbReference type="ARBA" id="ARBA00022989"/>
    </source>
</evidence>
<evidence type="ECO:0000256" key="4">
    <source>
        <dbReference type="ARBA" id="ARBA00023136"/>
    </source>
</evidence>
<evidence type="ECO:0000256" key="5">
    <source>
        <dbReference type="ARBA" id="ARBA00023242"/>
    </source>
</evidence>
<dbReference type="PANTHER" id="PTHR12265">
    <property type="entry name" value="TRANSMEMBRANE PROTEIN 53"/>
    <property type="match status" value="1"/>
</dbReference>
<protein>
    <submittedName>
        <fullName evidence="7">Uncharacterized protein</fullName>
    </submittedName>
</protein>
<dbReference type="Proteomes" id="UP001221757">
    <property type="component" value="Unassembled WGS sequence"/>
</dbReference>
<dbReference type="InterPro" id="IPR008547">
    <property type="entry name" value="DUF829_TMEM53"/>
</dbReference>
<evidence type="ECO:0000256" key="6">
    <source>
        <dbReference type="ARBA" id="ARBA00034303"/>
    </source>
</evidence>
<sequence>MSSFIPSSSGPERISHISHYVAPKDAKDRPADPQLILVFGWPAAQVIIQSDMVSGMLGSRETNIHRQLPILKRLAHLGLLGETPLRLLIHVFSGGGAGQFLWLALALEDRPSMRAHTQPLTCLIIDSAPAFHHADMQRVLTFSLTGFKRLVAVAVAASLHVGLKMGSIISGRPLIHEFIREGLSNPKIFPWMDSATPRLYLYSDADQLSLIRDVKAHIEAAKQKGLNVQEVYFPGSPHVQHSRTYPDRYWSAVHSIWDDTFRSKL</sequence>
<accession>A0AAD7DGJ4</accession>
<evidence type="ECO:0000256" key="2">
    <source>
        <dbReference type="ARBA" id="ARBA00022692"/>
    </source>
</evidence>
<dbReference type="Pfam" id="PF05705">
    <property type="entry name" value="DUF829"/>
    <property type="match status" value="1"/>
</dbReference>
<reference evidence="7" key="1">
    <citation type="submission" date="2023-03" db="EMBL/GenBank/DDBJ databases">
        <title>Massive genome expansion in bonnet fungi (Mycena s.s.) driven by repeated elements and novel gene families across ecological guilds.</title>
        <authorList>
            <consortium name="Lawrence Berkeley National Laboratory"/>
            <person name="Harder C.B."/>
            <person name="Miyauchi S."/>
            <person name="Viragh M."/>
            <person name="Kuo A."/>
            <person name="Thoen E."/>
            <person name="Andreopoulos B."/>
            <person name="Lu D."/>
            <person name="Skrede I."/>
            <person name="Drula E."/>
            <person name="Henrissat B."/>
            <person name="Morin E."/>
            <person name="Kohler A."/>
            <person name="Barry K."/>
            <person name="LaButti K."/>
            <person name="Morin E."/>
            <person name="Salamov A."/>
            <person name="Lipzen A."/>
            <person name="Mereny Z."/>
            <person name="Hegedus B."/>
            <person name="Baldrian P."/>
            <person name="Stursova M."/>
            <person name="Weitz H."/>
            <person name="Taylor A."/>
            <person name="Grigoriev I.V."/>
            <person name="Nagy L.G."/>
            <person name="Martin F."/>
            <person name="Kauserud H."/>
        </authorList>
    </citation>
    <scope>NUCLEOTIDE SEQUENCE</scope>
    <source>
        <strain evidence="7">CBHHK067</strain>
    </source>
</reference>
<evidence type="ECO:0000313" key="8">
    <source>
        <dbReference type="Proteomes" id="UP001221757"/>
    </source>
</evidence>
<gene>
    <name evidence="7" type="ORF">B0H17DRAFT_1134291</name>
</gene>
<dbReference type="InterPro" id="IPR029058">
    <property type="entry name" value="AB_hydrolase_fold"/>
</dbReference>
<keyword evidence="2" id="KW-0812">Transmembrane</keyword>
<dbReference type="AlphaFoldDB" id="A0AAD7DGJ4"/>
<evidence type="ECO:0000313" key="7">
    <source>
        <dbReference type="EMBL" id="KAJ7690481.1"/>
    </source>
</evidence>
<comment type="subcellular location">
    <subcellularLocation>
        <location evidence="6">Nucleus outer membrane</location>
        <topology evidence="6">Single-pass membrane protein</topology>
    </subcellularLocation>
</comment>
<comment type="similarity">
    <text evidence="1">Belongs to the TMEM53 family.</text>
</comment>
<name>A0AAD7DGJ4_MYCRO</name>
<dbReference type="GO" id="GO:0005640">
    <property type="term" value="C:nuclear outer membrane"/>
    <property type="evidence" value="ECO:0007669"/>
    <property type="project" value="UniProtKB-SubCell"/>
</dbReference>
<keyword evidence="5" id="KW-0539">Nucleus</keyword>